<dbReference type="Gene3D" id="2.30.110.10">
    <property type="entry name" value="Electron Transport, Fmn-binding Protein, Chain A"/>
    <property type="match status" value="1"/>
</dbReference>
<protein>
    <recommendedName>
        <fullName evidence="3">CREG-like beta-barrel domain-containing protein</fullName>
    </recommendedName>
</protein>
<evidence type="ECO:0000256" key="2">
    <source>
        <dbReference type="SAM" id="SignalP"/>
    </source>
</evidence>
<evidence type="ECO:0000313" key="4">
    <source>
        <dbReference type="EMBL" id="AOW05007.1"/>
    </source>
</evidence>
<proteinExistence type="predicted"/>
<dbReference type="InterPro" id="IPR055343">
    <property type="entry name" value="CREG_beta-barrel"/>
</dbReference>
<organism evidence="4 5">
    <name type="scientific">Yarrowia lipolytica</name>
    <name type="common">Candida lipolytica</name>
    <dbReference type="NCBI Taxonomy" id="4952"/>
    <lineage>
        <taxon>Eukaryota</taxon>
        <taxon>Fungi</taxon>
        <taxon>Dikarya</taxon>
        <taxon>Ascomycota</taxon>
        <taxon>Saccharomycotina</taxon>
        <taxon>Dipodascomycetes</taxon>
        <taxon>Dipodascales</taxon>
        <taxon>Dipodascales incertae sedis</taxon>
        <taxon>Yarrowia</taxon>
    </lineage>
</organism>
<dbReference type="KEGG" id="yli:2912327"/>
<dbReference type="AlphaFoldDB" id="A0A1D8NH99"/>
<sequence length="372" mass="40777">MKYTALALAATAAALPLNLQQLTLSPTNMIDQVVGLLPNSIKQSVSGKKIGDTFDQSGMPPKEEAARVARTLVHRESLTTLVTVNKDNVPEGYVEYYADCGKDGNPVMLNVHIGTGFRNIAAGSEATLSVRVGDHPVTENTNPWYPGGIVKSTAGSPRVSLRGKFEDIDKDEIEAVESCFLKRHPDAKWWLPGNNVHSTHWVKFNVDSLHMVGGFGDRAFIGEIPGDVYREAKLLGHGEGVTLSEEELFAAHHGGMSKEEFVKVHGDVKHHDMKGKHHKGEHKGKHHKGQHKGKHHGDMKLTQEQLVKVHAALSDDPEAFIKAHSGDVSISDEKVHKVDANHGKDLTEEQLMKIHAALSDDPEAFKVHHNLL</sequence>
<feature type="chain" id="PRO_5030026688" description="CREG-like beta-barrel domain-containing protein" evidence="2">
    <location>
        <begin position="21"/>
        <end position="372"/>
    </location>
</feature>
<dbReference type="InterPro" id="IPR012349">
    <property type="entry name" value="Split_barrel_FMN-bd"/>
</dbReference>
<name>A0A1D8NH99_YARLL</name>
<feature type="region of interest" description="Disordered" evidence="1">
    <location>
        <begin position="271"/>
        <end position="297"/>
    </location>
</feature>
<gene>
    <name evidence="4" type="ORF">YALI1_E06712g</name>
</gene>
<reference evidence="4 5" key="1">
    <citation type="journal article" date="2016" name="PLoS ONE">
        <title>Sequence Assembly of Yarrowia lipolytica Strain W29/CLIB89 Shows Transposable Element Diversity.</title>
        <authorList>
            <person name="Magnan C."/>
            <person name="Yu J."/>
            <person name="Chang I."/>
            <person name="Jahn E."/>
            <person name="Kanomata Y."/>
            <person name="Wu J."/>
            <person name="Zeller M."/>
            <person name="Oakes M."/>
            <person name="Baldi P."/>
            <person name="Sandmeyer S."/>
        </authorList>
    </citation>
    <scope>NUCLEOTIDE SEQUENCE [LARGE SCALE GENOMIC DNA]</scope>
    <source>
        <strain evidence="5">CLIB89(W29)</strain>
    </source>
</reference>
<dbReference type="OMA" id="DIPHEQD"/>
<feature type="domain" description="CREG-like beta-barrel" evidence="3">
    <location>
        <begin position="60"/>
        <end position="229"/>
    </location>
</feature>
<feature type="signal peptide" evidence="2">
    <location>
        <begin position="1"/>
        <end position="20"/>
    </location>
</feature>
<evidence type="ECO:0000313" key="5">
    <source>
        <dbReference type="Proteomes" id="UP000182444"/>
    </source>
</evidence>
<dbReference type="PANTHER" id="PTHR37273">
    <property type="entry name" value="CHROMOSOME 8, WHOLE GENOME SHOTGUN SEQUENCE"/>
    <property type="match status" value="1"/>
</dbReference>
<dbReference type="SUPFAM" id="SSF50475">
    <property type="entry name" value="FMN-binding split barrel"/>
    <property type="match status" value="1"/>
</dbReference>
<dbReference type="VEuPathDB" id="FungiDB:YALI1_E06712g"/>
<evidence type="ECO:0000256" key="1">
    <source>
        <dbReference type="SAM" id="MobiDB-lite"/>
    </source>
</evidence>
<dbReference type="GeneID" id="2912327"/>
<dbReference type="Proteomes" id="UP000182444">
    <property type="component" value="Chromosome 1E"/>
</dbReference>
<dbReference type="VEuPathDB" id="FungiDB:YALI0_E05709g"/>
<dbReference type="PANTHER" id="PTHR37273:SF1">
    <property type="entry name" value="ADL397C-AP"/>
    <property type="match status" value="1"/>
</dbReference>
<feature type="compositionally biased region" description="Basic residues" evidence="1">
    <location>
        <begin position="271"/>
        <end position="295"/>
    </location>
</feature>
<dbReference type="RefSeq" id="XP_503597.3">
    <property type="nucleotide sequence ID" value="XM_503597.3"/>
</dbReference>
<dbReference type="EMBL" id="CP017557">
    <property type="protein sequence ID" value="AOW05007.1"/>
    <property type="molecule type" value="Genomic_DNA"/>
</dbReference>
<dbReference type="Pfam" id="PF13883">
    <property type="entry name" value="CREG_beta-barrel"/>
    <property type="match status" value="1"/>
</dbReference>
<dbReference type="eggNOG" id="ENOG502RDU8">
    <property type="taxonomic scope" value="Eukaryota"/>
</dbReference>
<keyword evidence="2" id="KW-0732">Signal</keyword>
<evidence type="ECO:0000259" key="3">
    <source>
        <dbReference type="Pfam" id="PF13883"/>
    </source>
</evidence>
<accession>A0A1D8NH99</accession>